<protein>
    <recommendedName>
        <fullName evidence="3 13">Flagellar biosynthesis protein FlhF</fullName>
    </recommendedName>
</protein>
<dbReference type="PANTHER" id="PTHR43134">
    <property type="entry name" value="SIGNAL RECOGNITION PARTICLE RECEPTOR SUBUNIT ALPHA"/>
    <property type="match status" value="1"/>
</dbReference>
<proteinExistence type="inferred from homology"/>
<keyword evidence="5" id="KW-1003">Cell membrane</keyword>
<dbReference type="SUPFAM" id="SSF52540">
    <property type="entry name" value="P-loop containing nucleoside triphosphate hydrolases"/>
    <property type="match status" value="1"/>
</dbReference>
<dbReference type="GO" id="GO:0006614">
    <property type="term" value="P:SRP-dependent cotranslational protein targeting to membrane"/>
    <property type="evidence" value="ECO:0007669"/>
    <property type="project" value="UniProtKB-UniRule"/>
</dbReference>
<dbReference type="FunFam" id="3.40.50.300:FF:000695">
    <property type="entry name" value="Flagellar biosynthesis regulator FlhF"/>
    <property type="match status" value="1"/>
</dbReference>
<keyword evidence="10" id="KW-0472">Membrane</keyword>
<evidence type="ECO:0000256" key="8">
    <source>
        <dbReference type="ARBA" id="ARBA00022927"/>
    </source>
</evidence>
<evidence type="ECO:0000256" key="3">
    <source>
        <dbReference type="ARBA" id="ARBA00014919"/>
    </source>
</evidence>
<dbReference type="RefSeq" id="WP_011940889.1">
    <property type="nucleotide sequence ID" value="NC_009483.1"/>
</dbReference>
<keyword evidence="14" id="KW-0175">Coiled coil</keyword>
<dbReference type="GO" id="GO:0005525">
    <property type="term" value="F:GTP binding"/>
    <property type="evidence" value="ECO:0007669"/>
    <property type="project" value="UniProtKB-UniRule"/>
</dbReference>
<dbReference type="InterPro" id="IPR000897">
    <property type="entry name" value="SRP54_GTPase_dom"/>
</dbReference>
<keyword evidence="8" id="KW-0653">Protein transport</keyword>
<keyword evidence="19" id="KW-1185">Reference proteome</keyword>
<comment type="similarity">
    <text evidence="2">Belongs to the GTP-binding SRP family.</text>
</comment>
<reference evidence="18 19" key="1">
    <citation type="submission" date="2007-05" db="EMBL/GenBank/DDBJ databases">
        <title>Complete sequence of Geobacter uraniireducens Rf4.</title>
        <authorList>
            <consortium name="US DOE Joint Genome Institute"/>
            <person name="Copeland A."/>
            <person name="Lucas S."/>
            <person name="Lapidus A."/>
            <person name="Barry K."/>
            <person name="Detter J.C."/>
            <person name="Glavina del Rio T."/>
            <person name="Hammon N."/>
            <person name="Israni S."/>
            <person name="Dalin E."/>
            <person name="Tice H."/>
            <person name="Pitluck S."/>
            <person name="Chertkov O."/>
            <person name="Brettin T."/>
            <person name="Bruce D."/>
            <person name="Han C."/>
            <person name="Schmutz J."/>
            <person name="Larimer F."/>
            <person name="Land M."/>
            <person name="Hauser L."/>
            <person name="Kyrpides N."/>
            <person name="Mikhailova N."/>
            <person name="Shelobolina E."/>
            <person name="Aklujkar M."/>
            <person name="Lovley D."/>
            <person name="Richardson P."/>
        </authorList>
    </citation>
    <scope>NUCLEOTIDE SEQUENCE [LARGE SCALE GENOMIC DNA]</scope>
    <source>
        <strain evidence="18 19">Rf4</strain>
    </source>
</reference>
<dbReference type="Gene3D" id="3.40.50.300">
    <property type="entry name" value="P-loop containing nucleotide triphosphate hydrolases"/>
    <property type="match status" value="1"/>
</dbReference>
<evidence type="ECO:0000256" key="5">
    <source>
        <dbReference type="ARBA" id="ARBA00022475"/>
    </source>
</evidence>
<dbReference type="GO" id="GO:0015031">
    <property type="term" value="P:protein transport"/>
    <property type="evidence" value="ECO:0007669"/>
    <property type="project" value="UniProtKB-KW"/>
</dbReference>
<dbReference type="InterPro" id="IPR020006">
    <property type="entry name" value="FlhF"/>
</dbReference>
<dbReference type="InterPro" id="IPR047040">
    <property type="entry name" value="FlhF__GTPase_dom"/>
</dbReference>
<evidence type="ECO:0000256" key="6">
    <source>
        <dbReference type="ARBA" id="ARBA00022741"/>
    </source>
</evidence>
<dbReference type="OrthoDB" id="9778554at2"/>
<dbReference type="NCBIfam" id="TIGR03499">
    <property type="entry name" value="FlhF"/>
    <property type="match status" value="1"/>
</dbReference>
<comment type="subcellular location">
    <subcellularLocation>
        <location evidence="1">Cell membrane</location>
        <topology evidence="1">Peripheral membrane protein</topology>
        <orientation evidence="1">Cytoplasmic side</orientation>
    </subcellularLocation>
</comment>
<evidence type="ECO:0000259" key="17">
    <source>
        <dbReference type="SMART" id="SM00962"/>
    </source>
</evidence>
<dbReference type="SMART" id="SM00962">
    <property type="entry name" value="SRP54"/>
    <property type="match status" value="1"/>
</dbReference>
<keyword evidence="4" id="KW-0813">Transport</keyword>
<feature type="region of interest" description="Disordered" evidence="15">
    <location>
        <begin position="58"/>
        <end position="78"/>
    </location>
</feature>
<evidence type="ECO:0000256" key="9">
    <source>
        <dbReference type="ARBA" id="ARBA00023134"/>
    </source>
</evidence>
<organism evidence="18 19">
    <name type="scientific">Geotalea uraniireducens (strain Rf4)</name>
    <name type="common">Geobacter uraniireducens</name>
    <dbReference type="NCBI Taxonomy" id="351605"/>
    <lineage>
        <taxon>Bacteria</taxon>
        <taxon>Pseudomonadati</taxon>
        <taxon>Thermodesulfobacteriota</taxon>
        <taxon>Desulfuromonadia</taxon>
        <taxon>Geobacterales</taxon>
        <taxon>Geobacteraceae</taxon>
        <taxon>Geotalea</taxon>
    </lineage>
</organism>
<dbReference type="GO" id="GO:0003924">
    <property type="term" value="F:GTPase activity"/>
    <property type="evidence" value="ECO:0007669"/>
    <property type="project" value="UniProtKB-UniRule"/>
</dbReference>
<feature type="domain" description="SRP54-type proteins GTP-binding" evidence="17">
    <location>
        <begin position="252"/>
        <end position="443"/>
    </location>
</feature>
<feature type="compositionally biased region" description="Basic and acidic residues" evidence="15">
    <location>
        <begin position="64"/>
        <end position="78"/>
    </location>
</feature>
<evidence type="ECO:0000256" key="4">
    <source>
        <dbReference type="ARBA" id="ARBA00022448"/>
    </source>
</evidence>
<comment type="function">
    <text evidence="12">Necessary for flagellar biosynthesis. May be involved in translocation of the flagellum.</text>
</comment>
<dbReference type="SMART" id="SM00382">
    <property type="entry name" value="AAA"/>
    <property type="match status" value="1"/>
</dbReference>
<accession>A5G8Y5</accession>
<evidence type="ECO:0000259" key="16">
    <source>
        <dbReference type="SMART" id="SM00382"/>
    </source>
</evidence>
<dbReference type="HOGENOM" id="CLU_009301_11_4_7"/>
<evidence type="ECO:0000256" key="7">
    <source>
        <dbReference type="ARBA" id="ARBA00022795"/>
    </source>
</evidence>
<evidence type="ECO:0000256" key="12">
    <source>
        <dbReference type="ARBA" id="ARBA00025337"/>
    </source>
</evidence>
<name>A5G8Y5_GEOUR</name>
<dbReference type="STRING" id="351605.Gura_4110"/>
<keyword evidence="9" id="KW-0342">GTP-binding</keyword>
<feature type="domain" description="AAA+ ATPase" evidence="16">
    <location>
        <begin position="251"/>
        <end position="398"/>
    </location>
</feature>
<evidence type="ECO:0000313" key="18">
    <source>
        <dbReference type="EMBL" id="ABQ28253.1"/>
    </source>
</evidence>
<evidence type="ECO:0000256" key="11">
    <source>
        <dbReference type="ARBA" id="ARBA00023225"/>
    </source>
</evidence>
<evidence type="ECO:0000256" key="13">
    <source>
        <dbReference type="NCBIfam" id="TIGR03499"/>
    </source>
</evidence>
<dbReference type="GO" id="GO:0005047">
    <property type="term" value="F:signal recognition particle binding"/>
    <property type="evidence" value="ECO:0007669"/>
    <property type="project" value="TreeGrafter"/>
</dbReference>
<dbReference type="Gene3D" id="1.20.120.1380">
    <property type="entry name" value="Flagellar FlhF biosynthesis protein, N domain"/>
    <property type="match status" value="1"/>
</dbReference>
<evidence type="ECO:0000256" key="14">
    <source>
        <dbReference type="SAM" id="Coils"/>
    </source>
</evidence>
<dbReference type="InterPro" id="IPR003593">
    <property type="entry name" value="AAA+_ATPase"/>
</dbReference>
<dbReference type="InterPro" id="IPR027417">
    <property type="entry name" value="P-loop_NTPase"/>
</dbReference>
<evidence type="ECO:0000256" key="15">
    <source>
        <dbReference type="SAM" id="MobiDB-lite"/>
    </source>
</evidence>
<sequence>MLVKTFQAADMSEALKMVKAEMGLDAMILSSKKERRKGIMGLFSKPYFAVTAALEQKAPSRPNPYRERAERELSTKEEFQNSMLAPLARELRELKERVETLARKDAEKSAPPVFRMEKPAEEVRTFQPEKESTPRTFAKEEMEEIKKLLLNAVAAREQKASKPVAFPEVNAPETSVKNLSDDFDLSEEALELLAKELRSEEVGADGIHSLLELIRPAAELGEEIEALRERLVDAFANVIKCSGPLRLKKNGARIMAIVGPTGVGKTTTIAKLAAMYALNRGARVAMVTTDNFRVGAIEQLKTYSKIMDVPLEVAATAKELETVLAKHADKDLILIDTAGRSPKDREKLEELKVYLESHPAIETYLCISATTRDREMNDIVANFSVLPITRLLFTKLDESESYGCIVNAQVRNKYPLSYFTTGQKVPEDIEVATARKLANLVLRESER</sequence>
<dbReference type="Pfam" id="PF00448">
    <property type="entry name" value="SRP54"/>
    <property type="match status" value="1"/>
</dbReference>
<dbReference type="Proteomes" id="UP000006695">
    <property type="component" value="Chromosome"/>
</dbReference>
<dbReference type="PANTHER" id="PTHR43134:SF3">
    <property type="entry name" value="FLAGELLAR BIOSYNTHESIS PROTEIN FLHF"/>
    <property type="match status" value="1"/>
</dbReference>
<evidence type="ECO:0000256" key="2">
    <source>
        <dbReference type="ARBA" id="ARBA00008531"/>
    </source>
</evidence>
<feature type="coiled-coil region" evidence="14">
    <location>
        <begin position="138"/>
        <end position="237"/>
    </location>
</feature>
<dbReference type="CDD" id="cd17873">
    <property type="entry name" value="FlhF"/>
    <property type="match status" value="1"/>
</dbReference>
<dbReference type="AlphaFoldDB" id="A5G8Y5"/>
<evidence type="ECO:0000256" key="1">
    <source>
        <dbReference type="ARBA" id="ARBA00004413"/>
    </source>
</evidence>
<gene>
    <name evidence="18" type="ordered locus">Gura_4110</name>
</gene>
<evidence type="ECO:0000256" key="10">
    <source>
        <dbReference type="ARBA" id="ARBA00023136"/>
    </source>
</evidence>
<dbReference type="GO" id="GO:0044781">
    <property type="term" value="P:bacterial-type flagellum organization"/>
    <property type="evidence" value="ECO:0007669"/>
    <property type="project" value="UniProtKB-UniRule"/>
</dbReference>
<keyword evidence="7" id="KW-1005">Bacterial flagellum biogenesis</keyword>
<dbReference type="EMBL" id="CP000698">
    <property type="protein sequence ID" value="ABQ28253.1"/>
    <property type="molecule type" value="Genomic_DNA"/>
</dbReference>
<keyword evidence="6" id="KW-0547">Nucleotide-binding</keyword>
<dbReference type="GO" id="GO:0005886">
    <property type="term" value="C:plasma membrane"/>
    <property type="evidence" value="ECO:0007669"/>
    <property type="project" value="UniProtKB-SubCell"/>
</dbReference>
<keyword evidence="11" id="KW-1006">Bacterial flagellum protein export</keyword>
<evidence type="ECO:0000313" key="19">
    <source>
        <dbReference type="Proteomes" id="UP000006695"/>
    </source>
</evidence>
<dbReference type="KEGG" id="gur:Gura_4110"/>